<gene>
    <name evidence="3" type="ORF">I5U67_10200</name>
</gene>
<dbReference type="Pfam" id="PF14518">
    <property type="entry name" value="Haem_oxygenas_2"/>
    <property type="match status" value="1"/>
</dbReference>
<feature type="domain" description="N-acetyltransferase" evidence="2">
    <location>
        <begin position="21"/>
        <end position="171"/>
    </location>
</feature>
<dbReference type="Proteomes" id="UP000625930">
    <property type="component" value="Unassembled WGS sequence"/>
</dbReference>
<proteinExistence type="predicted"/>
<protein>
    <submittedName>
        <fullName evidence="3">GNAT family N-acetyltransferase</fullName>
    </submittedName>
</protein>
<keyword evidence="1" id="KW-0560">Oxidoreductase</keyword>
<dbReference type="InterPro" id="IPR039068">
    <property type="entry name" value="PqqC-like"/>
</dbReference>
<organism evidence="3 4">
    <name type="scientific">Stenotrophomonas maltophilia</name>
    <name type="common">Pseudomonas maltophilia</name>
    <name type="synonym">Xanthomonas maltophilia</name>
    <dbReference type="NCBI Taxonomy" id="40324"/>
    <lineage>
        <taxon>Bacteria</taxon>
        <taxon>Pseudomonadati</taxon>
        <taxon>Pseudomonadota</taxon>
        <taxon>Gammaproteobacteria</taxon>
        <taxon>Lysobacterales</taxon>
        <taxon>Lysobacteraceae</taxon>
        <taxon>Stenotrophomonas</taxon>
        <taxon>Stenotrophomonas maltophilia group</taxon>
    </lineage>
</organism>
<dbReference type="SMART" id="SM01236">
    <property type="entry name" value="Haem_oxygenase_2"/>
    <property type="match status" value="1"/>
</dbReference>
<evidence type="ECO:0000259" key="2">
    <source>
        <dbReference type="PROSITE" id="PS51186"/>
    </source>
</evidence>
<dbReference type="PANTHER" id="PTHR40279">
    <property type="entry name" value="PQQC-LIKE PROTEIN"/>
    <property type="match status" value="1"/>
</dbReference>
<dbReference type="PANTHER" id="PTHR40279:SF3">
    <property type="entry name" value="4-AMINOBENZOATE SYNTHASE"/>
    <property type="match status" value="1"/>
</dbReference>
<dbReference type="SUPFAM" id="SSF55729">
    <property type="entry name" value="Acyl-CoA N-acyltransferases (Nat)"/>
    <property type="match status" value="1"/>
</dbReference>
<dbReference type="RefSeq" id="WP_197629713.1">
    <property type="nucleotide sequence ID" value="NZ_CP040438.1"/>
</dbReference>
<dbReference type="GO" id="GO:0016747">
    <property type="term" value="F:acyltransferase activity, transferring groups other than amino-acyl groups"/>
    <property type="evidence" value="ECO:0007669"/>
    <property type="project" value="InterPro"/>
</dbReference>
<dbReference type="GO" id="GO:0016491">
    <property type="term" value="F:oxidoreductase activity"/>
    <property type="evidence" value="ECO:0007669"/>
    <property type="project" value="UniProtKB-KW"/>
</dbReference>
<dbReference type="EMBL" id="JADUNP010000017">
    <property type="protein sequence ID" value="MBH1652541.1"/>
    <property type="molecule type" value="Genomic_DNA"/>
</dbReference>
<evidence type="ECO:0000313" key="3">
    <source>
        <dbReference type="EMBL" id="MBH1652541.1"/>
    </source>
</evidence>
<dbReference type="Pfam" id="PF00583">
    <property type="entry name" value="Acetyltransf_1"/>
    <property type="match status" value="1"/>
</dbReference>
<dbReference type="InterPro" id="IPR000182">
    <property type="entry name" value="GNAT_dom"/>
</dbReference>
<evidence type="ECO:0000313" key="4">
    <source>
        <dbReference type="Proteomes" id="UP000625930"/>
    </source>
</evidence>
<dbReference type="PROSITE" id="PS51186">
    <property type="entry name" value="GNAT"/>
    <property type="match status" value="1"/>
</dbReference>
<dbReference type="SUPFAM" id="SSF48613">
    <property type="entry name" value="Heme oxygenase-like"/>
    <property type="match status" value="1"/>
</dbReference>
<dbReference type="Gene3D" id="1.20.910.10">
    <property type="entry name" value="Heme oxygenase-like"/>
    <property type="match status" value="1"/>
</dbReference>
<dbReference type="InterPro" id="IPR016181">
    <property type="entry name" value="Acyl_CoA_acyltransferase"/>
</dbReference>
<reference evidence="3" key="1">
    <citation type="submission" date="2020-11" db="EMBL/GenBank/DDBJ databases">
        <title>Enhanced detection system for hospital associated transmission using whole genome sequencing surveillance.</title>
        <authorList>
            <person name="Harrison L.H."/>
            <person name="Van Tyne D."/>
            <person name="Marsh J.W."/>
            <person name="Griffith M.P."/>
            <person name="Snyder D.J."/>
            <person name="Cooper V.S."/>
            <person name="Mustapha M."/>
        </authorList>
    </citation>
    <scope>NUCLEOTIDE SEQUENCE</scope>
    <source>
        <strain evidence="3">STEN00091</strain>
    </source>
</reference>
<accession>A0AA89W8F6</accession>
<sequence>MSVQYSWPTLIDMAAGAGIVALYNDAIKHTDVIGYQAALDEAQGAALIAGIQGELQRGETALMLIRDGEQCVGMVLLSWSDMPNCRHIATLSKGIIRSDYQGRGLVRDAFLSISDYCDANNFTLIMLDVRENSRPHKLWQSLGFTEYGRVNDYARIDGVSHPGVYMQQTTAALRGRLTTTTPSQPMLSHEEFKLKLRYELESRITLTHPIVKKILDGTPQWDLLRRVTLQGYQLTKHFLEYIETLYHHCPRGVHKKRLLFNMFEEETGRFSRTSNHVVLMENFVRAIGIQDAERDAAIALPNTRALIDYRMDLVRNRHTFHMGAAAVMIASEGQNLETAAGEARHELLPRIYGLTEADLRFFSVHQKEDVGHVAEGISLVADICTTPTMQQEALEVVRKTCDLFYGMYDGMYEAYAT</sequence>
<dbReference type="Gene3D" id="3.40.630.30">
    <property type="match status" value="1"/>
</dbReference>
<comment type="caution">
    <text evidence="3">The sequence shown here is derived from an EMBL/GenBank/DDBJ whole genome shotgun (WGS) entry which is preliminary data.</text>
</comment>
<name>A0AA89W8F6_STEMA</name>
<dbReference type="InterPro" id="IPR016084">
    <property type="entry name" value="Haem_Oase-like_multi-hlx"/>
</dbReference>
<evidence type="ECO:0000256" key="1">
    <source>
        <dbReference type="ARBA" id="ARBA00023002"/>
    </source>
</evidence>
<dbReference type="AlphaFoldDB" id="A0AA89W8F6"/>